<gene>
    <name evidence="3" type="ORF">CWO92_11550</name>
</gene>
<organism evidence="3 4">
    <name type="scientific">Heyndrickxia camelliae</name>
    <dbReference type="NCBI Taxonomy" id="1707093"/>
    <lineage>
        <taxon>Bacteria</taxon>
        <taxon>Bacillati</taxon>
        <taxon>Bacillota</taxon>
        <taxon>Bacilli</taxon>
        <taxon>Bacillales</taxon>
        <taxon>Bacillaceae</taxon>
        <taxon>Heyndrickxia</taxon>
    </lineage>
</organism>
<reference evidence="3 4" key="1">
    <citation type="submission" date="2017-11" db="EMBL/GenBank/DDBJ databases">
        <title>Bacillus camelliae sp. nov., isolated from pu'er tea.</title>
        <authorList>
            <person name="Niu L."/>
        </authorList>
    </citation>
    <scope>NUCLEOTIDE SEQUENCE [LARGE SCALE GENOMIC DNA]</scope>
    <source>
        <strain evidence="3 4">7578-1</strain>
    </source>
</reference>
<sequence length="226" mass="26457">MDFLTITKRPLIHEDIQILKQIHQILAKKYAKPEMDGMYLQLSEIGKNIVESNAPFYNGGVMHASGAFQQNPITWWTLKHYGIRITGPEIEKINIDVTPEDLKRYVHTNMNAYWKKRVDNYKTLNFNTIPDNLIDQEIEWSVLGVLRQFYTIKEDDITSKLGAATYALEHLPSEWSNIIQEAIKIREQSIRNHYQTNKEKILDASQFLTFLIQYCNELVEEILDIL</sequence>
<dbReference type="RefSeq" id="WP_101354354.1">
    <property type="nucleotide sequence ID" value="NZ_PIQO01000007.1"/>
</dbReference>
<dbReference type="OrthoDB" id="1933376at2"/>
<dbReference type="AlphaFoldDB" id="A0A2N3LKB3"/>
<evidence type="ECO:0000313" key="4">
    <source>
        <dbReference type="Proteomes" id="UP000233440"/>
    </source>
</evidence>
<proteinExistence type="predicted"/>
<dbReference type="GO" id="GO:0016740">
    <property type="term" value="F:transferase activity"/>
    <property type="evidence" value="ECO:0007669"/>
    <property type="project" value="UniProtKB-KW"/>
</dbReference>
<comment type="caution">
    <text evidence="3">The sequence shown here is derived from an EMBL/GenBank/DDBJ whole genome shotgun (WGS) entry which is preliminary data.</text>
</comment>
<dbReference type="Pfam" id="PF13427">
    <property type="entry name" value="AadA_C"/>
    <property type="match status" value="1"/>
</dbReference>
<accession>A0A2N3LKB3</accession>
<evidence type="ECO:0000259" key="2">
    <source>
        <dbReference type="Pfam" id="PF13427"/>
    </source>
</evidence>
<dbReference type="Proteomes" id="UP000233440">
    <property type="component" value="Unassembled WGS sequence"/>
</dbReference>
<feature type="domain" description="Adenylyltransferase AadA C-terminal" evidence="2">
    <location>
        <begin position="134"/>
        <end position="205"/>
    </location>
</feature>
<keyword evidence="4" id="KW-1185">Reference proteome</keyword>
<name>A0A2N3LKB3_9BACI</name>
<dbReference type="InterPro" id="IPR025184">
    <property type="entry name" value="AadA_C"/>
</dbReference>
<protein>
    <recommendedName>
        <fullName evidence="2">Adenylyltransferase AadA C-terminal domain-containing protein</fullName>
    </recommendedName>
</protein>
<keyword evidence="1" id="KW-0808">Transferase</keyword>
<dbReference type="EMBL" id="PIQO01000007">
    <property type="protein sequence ID" value="PKR84989.1"/>
    <property type="molecule type" value="Genomic_DNA"/>
</dbReference>
<evidence type="ECO:0000256" key="1">
    <source>
        <dbReference type="ARBA" id="ARBA00022679"/>
    </source>
</evidence>
<evidence type="ECO:0000313" key="3">
    <source>
        <dbReference type="EMBL" id="PKR84989.1"/>
    </source>
</evidence>